<proteinExistence type="predicted"/>
<reference evidence="2 3" key="1">
    <citation type="submission" date="2016-02" db="EMBL/GenBank/DDBJ databases">
        <title>Biosynthesis of antibiotic leucinostatins and their inhibition on Phytophthora in bio-control Purpureocillium lilacinum.</title>
        <authorList>
            <person name="Wang G."/>
            <person name="Liu Z."/>
            <person name="Lin R."/>
            <person name="Li E."/>
            <person name="Mao Z."/>
            <person name="Ling J."/>
            <person name="Yin W."/>
            <person name="Xie B."/>
        </authorList>
    </citation>
    <scope>NUCLEOTIDE SEQUENCE [LARGE SCALE GENOMIC DNA]</scope>
    <source>
        <strain evidence="1">PLBJ-1</strain>
        <strain evidence="2">PLFJ-1</strain>
    </source>
</reference>
<name>A0A179H8E3_PURLI</name>
<dbReference type="Proteomes" id="UP000078240">
    <property type="component" value="Unassembled WGS sequence"/>
</dbReference>
<evidence type="ECO:0000313" key="2">
    <source>
        <dbReference type="EMBL" id="OAQ85900.1"/>
    </source>
</evidence>
<comment type="caution">
    <text evidence="2">The sequence shown here is derived from an EMBL/GenBank/DDBJ whole genome shotgun (WGS) entry which is preliminary data.</text>
</comment>
<dbReference type="EMBL" id="LSBH01000006">
    <property type="protein sequence ID" value="OAQ77090.1"/>
    <property type="molecule type" value="Genomic_DNA"/>
</dbReference>
<evidence type="ECO:0000313" key="1">
    <source>
        <dbReference type="EMBL" id="OAQ77090.1"/>
    </source>
</evidence>
<dbReference type="OMA" id="SSTMEFH"/>
<accession>A0A179H8E3</accession>
<protein>
    <submittedName>
        <fullName evidence="2">Uncharacterized protein</fullName>
    </submittedName>
</protein>
<dbReference type="KEGG" id="plj:28890412"/>
<organism evidence="2 3">
    <name type="scientific">Purpureocillium lilacinum</name>
    <name type="common">Paecilomyces lilacinus</name>
    <dbReference type="NCBI Taxonomy" id="33203"/>
    <lineage>
        <taxon>Eukaryota</taxon>
        <taxon>Fungi</taxon>
        <taxon>Dikarya</taxon>
        <taxon>Ascomycota</taxon>
        <taxon>Pezizomycotina</taxon>
        <taxon>Sordariomycetes</taxon>
        <taxon>Hypocreomycetidae</taxon>
        <taxon>Hypocreales</taxon>
        <taxon>Ophiocordycipitaceae</taxon>
        <taxon>Purpureocillium</taxon>
    </lineage>
</organism>
<dbReference type="EMBL" id="LSBI01000007">
    <property type="protein sequence ID" value="OAQ85900.1"/>
    <property type="molecule type" value="Genomic_DNA"/>
</dbReference>
<evidence type="ECO:0000313" key="3">
    <source>
        <dbReference type="Proteomes" id="UP000078340"/>
    </source>
</evidence>
<dbReference type="Proteomes" id="UP000078340">
    <property type="component" value="Unassembled WGS sequence"/>
</dbReference>
<sequence>MSATMTEKTQTLAVDEQPSFTPTKVFFINSSSGDFSDELHVLDLTSNVTLSPCSSTSPIPDSLRDEVERAATKQKNDRSAWSFELTRGTFSSTMEFHDASAGGAVAAELDMPVLKHYSVWKVRFPEGSPHSSHDVEVRPVSIWKKQETFVKDSVPYLWDMSMGGKGGVLYKTVEFEKRVPVAQFVAKNWLKNCCVLVLDDRQLDAVVALSTCVAVLNRDI</sequence>
<dbReference type="GeneID" id="28890412"/>
<dbReference type="AlphaFoldDB" id="A0A179H8E3"/>
<gene>
    <name evidence="1" type="ORF">VFPBJ_07562</name>
    <name evidence="2" type="ORF">VFPFJ_08289</name>
</gene>